<name>A0A4R6RUH8_LABRH</name>
<feature type="region of interest" description="Disordered" evidence="2">
    <location>
        <begin position="674"/>
        <end position="701"/>
    </location>
</feature>
<feature type="compositionally biased region" description="Pro residues" evidence="2">
    <location>
        <begin position="682"/>
        <end position="700"/>
    </location>
</feature>
<feature type="region of interest" description="Disordered" evidence="2">
    <location>
        <begin position="2125"/>
        <end position="2167"/>
    </location>
</feature>
<dbReference type="SUPFAM" id="SSF49899">
    <property type="entry name" value="Concanavalin A-like lectins/glucanases"/>
    <property type="match status" value="1"/>
</dbReference>
<feature type="compositionally biased region" description="Basic and acidic residues" evidence="2">
    <location>
        <begin position="932"/>
        <end position="941"/>
    </location>
</feature>
<dbReference type="NCBIfam" id="TIGR01643">
    <property type="entry name" value="YD_repeat_2x"/>
    <property type="match status" value="7"/>
</dbReference>
<sequence>MTRNGGPFFTDEQIAPAVLALRVIDVPPVIKEQYPPNGYSAPTLTPSLWAKAVDIDAPPNSSLQYRFQICEPGEVNCFDSGRQPNTTWTVPLGKLVWGRTYQWRVFAFDGTSENQALPFSNLLTAVPQPEITAQLGNAPYSGRSGEFDPQVGNYTSSAVDATVSTVGPQLSVVRTYNSLDPRRDTAFGAGWSSQYDMRVVPDADGSGNVVVTYPDGQQARFGANLTVSGLPAAGTLVAPQGRYAILVPRTGGGWDLTDKSATRYVFDANGHLTEIHDNAGRWLSYSYVDGHVTTILNHISNRALHLTWIGGHVHAVNTDSVNGQSLLWTYVYDGDRLTQACDPTNHCTTYGYTAGTHYRNTVLDSRPDSYWRLSDADSPDAYSQVAINLGADKGHYIDVTPGTPGAIAGTTDAAATFNGTTSAITMPDGAVRRSREFTAELWFRTATGGPLLGVENTPYGATPSKSVPTLYIGTDGKLRGQLWTGQIDPITTTGAVTDNGWHHVVLTGSLTTQSLYLDGNLVGTRTGVIDHSAFTYSQIGAAYAVTPASWPQWGAAQRRSFAGDIDEVAVYQRPLGLPAVRTHFAARAASDQINSVVLPSGKTAAELTYDLDHDRVDEYIDRNGGTWRLGTPNVSGDPDNIIRTVRVTDPANRDHFYEYDPVRGRILRYLAPLGTETRPEDNPPPTTDPVDPPPDCPPDQPFCEVPTNGGPGSFPPVDLQGARTFDYDANGYQSAITDENGNTIALGHDARGNVTTRTTCRTGPTDCQTSYYEYYPVGTDLTDPRLDKVIATRDARSSGPTDNRYRTAFTYTSRGDLETQTTADNAVVRHTYTADTTPAYDGGTAPAGLLATSTDPRNAVTTYAYYRNGDLAQVTSPTGLITRYIYDELGRRVSATQISDSYPQGITSTTAYDDLSRPAVVTAPTTTNAVTGDRHTERDTTTYDPDGNATAVDSVDIVGTDQPRTTRIDYDEHNRVERVTDPEGNETSFGYDSFGNTTRMVNADGVQYEYAYTARNKLAEVRLRGWNGDPDGAQPGPDDYLVVDSYAYDLAGQLVRHVDAMGRATRYSYYNDGLPYRATALGVHNPDGSTRDVVLTTNTFDAAGNPSKQTFAGGRVTTYEIDAVGRRTATTADPDGLRHRTELAYDLSGNVTRVNMTGRESNTGAFDDLTVAETVDYGYDPAGRRTSETVNTGTETLATRYGYDQRNLLTSVTDPRGTAAGADPAAFTTNYQFDELGEATHAIAPPVAVETNGGAPTTARPTTKIGYDTFGDATHTTDANSNTWLTGYDRLGRPTSTTSPDYTAPGATQPIRTTTGFAYDGLGQITAVTGPRGAVTSYDYDQLGRLTKQIDPDPTNPGQPGGEWQFTYTRTGEPLSVTDPTGARVESTYDDLGRLATSSELERYPTPGTYTSHYGYDDAGNLTSSTTPANATSAATYDALNQLIRTTSAAGVTTQFGYDRSGRQVRTADAAGRAHRINVDLAGRPIQELDTGPTGRLVRQSKYAYDQSGNLGTYTDPLSHVTQFDHDALGRLTRQVEPVSAGHSITTSFGYDAAGNLTRQTDGRGNSTITTANSWGLPESVVEPATTAQPNLADRTWTASYDASANVTTLTEPGGVRRDRTFDLLDNLRHETGTGAEGATTDRTYAYDALSRVSTSSAPDGTDTFTYNDRGALLTTTGPSGATTFGYNADGNVTSRTDASGTSTYGYISDRLSSIRDPLTGNTKLLTYDTAGLPKTESYGTNVRTFGYDDLARLKTDTLTTSSGNTVASLTYGYDNANRLTSKAATGLAGTASSTYDYDYANRLTSWTHDSTTTAYGWDDAGNRTTAGGKTATYDERNRLLTDGTSTYTYTPRGTQSTKVTGSATQHLEFDAFDRLTTADTAHYSYDSLDRVATRNQQRFTYSGASNALVSDGTTTIARGPAREPIATKTGATGQLALTDQHTDVVASVDATTGQLTGSTGYDPFGTPTGTTGTTGRLGYQGGYTDPDTGQVNMSARWYDPGTAAFTSRDDDPAGGVNRYGYASGSPLNYTDPTGHTSVCAVAYGTSSCNGTTVCALYPYCPGSGSNGSSGGGSSGSCSGGLGVLTFGCGGCSTPPGVQAFGCSGGSSGGSGGAVGAGLGGLGGGSGRGGGGSGGRGGGGGGHGPGPDVTQQARAANRAAARDNPLPIPAAMTAPLYGGSIAPPVSSAPDVPSRTSSDYQNPVQDINKSYDNLQDSLTVDNTVLLGKVSDTVAGATGVTNVNYEPPGVTPPGAGGGLPGNPFPITSTPPSKDYTTRHNFAVDVAIVIIRGQVAAAGGDPSKVTSGFKIPGASKNGTGNAGYADITYDDGQNLWVWEVKSAGQGAKAGPEAQWYVDQYNKLGLPLTAQKGWSIGGPYPGVNNDRVVGVGPGAIIYHGDTLPRRSPIPVPDPVPVPLPIYVPSNDPAPDTGGGFWDWITSPEVLTVGGAILFTGLACASGVGCAPAIAGSTVVLGTR</sequence>
<keyword evidence="6" id="KW-1185">Reference proteome</keyword>
<gene>
    <name evidence="5" type="ORF">EV186_110101</name>
</gene>
<comment type="caution">
    <text evidence="5">The sequence shown here is derived from an EMBL/GenBank/DDBJ whole genome shotgun (WGS) entry which is preliminary data.</text>
</comment>
<dbReference type="InterPro" id="IPR050708">
    <property type="entry name" value="T6SS_VgrG/RHS"/>
</dbReference>
<dbReference type="InterPro" id="IPR056823">
    <property type="entry name" value="TEN-like_YD-shell"/>
</dbReference>
<dbReference type="Pfam" id="PF25023">
    <property type="entry name" value="TEN_YD-shell"/>
    <property type="match status" value="1"/>
</dbReference>
<dbReference type="Pfam" id="PF05593">
    <property type="entry name" value="RHS_repeat"/>
    <property type="match status" value="8"/>
</dbReference>
<evidence type="ECO:0000256" key="2">
    <source>
        <dbReference type="SAM" id="MobiDB-lite"/>
    </source>
</evidence>
<feature type="region of interest" description="Disordered" evidence="2">
    <location>
        <begin position="1959"/>
        <end position="1980"/>
    </location>
</feature>
<feature type="compositionally biased region" description="Gly residues" evidence="2">
    <location>
        <begin position="2125"/>
        <end position="2145"/>
    </location>
</feature>
<dbReference type="InterPro" id="IPR022385">
    <property type="entry name" value="Rhs_assc_core"/>
</dbReference>
<proteinExistence type="predicted"/>
<dbReference type="Pfam" id="PF13385">
    <property type="entry name" value="Laminin_G_3"/>
    <property type="match status" value="1"/>
</dbReference>
<dbReference type="Gene3D" id="2.180.10.10">
    <property type="entry name" value="RHS repeat-associated core"/>
    <property type="match status" value="5"/>
</dbReference>
<dbReference type="PANTHER" id="PTHR32305">
    <property type="match status" value="1"/>
</dbReference>
<dbReference type="Proteomes" id="UP000295444">
    <property type="component" value="Unassembled WGS sequence"/>
</dbReference>
<feature type="region of interest" description="Disordered" evidence="2">
    <location>
        <begin position="929"/>
        <end position="949"/>
    </location>
</feature>
<dbReference type="Pfam" id="PF20148">
    <property type="entry name" value="DUF6531"/>
    <property type="match status" value="1"/>
</dbReference>
<dbReference type="InterPro" id="IPR031325">
    <property type="entry name" value="RHS_repeat"/>
</dbReference>
<dbReference type="InterPro" id="IPR006530">
    <property type="entry name" value="YD"/>
</dbReference>
<feature type="domain" description="Teneurin-like YD-shell" evidence="4">
    <location>
        <begin position="1738"/>
        <end position="2010"/>
    </location>
</feature>
<evidence type="ECO:0000256" key="1">
    <source>
        <dbReference type="ARBA" id="ARBA00022737"/>
    </source>
</evidence>
<evidence type="ECO:0000259" key="4">
    <source>
        <dbReference type="Pfam" id="PF25023"/>
    </source>
</evidence>
<feature type="domain" description="DUF6531" evidence="3">
    <location>
        <begin position="149"/>
        <end position="221"/>
    </location>
</feature>
<protein>
    <submittedName>
        <fullName evidence="5">RHS repeat-associated protein</fullName>
    </submittedName>
</protein>
<dbReference type="InterPro" id="IPR045351">
    <property type="entry name" value="DUF6531"/>
</dbReference>
<accession>A0A4R6RUH8</accession>
<evidence type="ECO:0000313" key="5">
    <source>
        <dbReference type="EMBL" id="TDP90560.1"/>
    </source>
</evidence>
<evidence type="ECO:0000313" key="6">
    <source>
        <dbReference type="Proteomes" id="UP000295444"/>
    </source>
</evidence>
<organism evidence="5 6">
    <name type="scientific">Labedaea rhizosphaerae</name>
    <dbReference type="NCBI Taxonomy" id="598644"/>
    <lineage>
        <taxon>Bacteria</taxon>
        <taxon>Bacillati</taxon>
        <taxon>Actinomycetota</taxon>
        <taxon>Actinomycetes</taxon>
        <taxon>Pseudonocardiales</taxon>
        <taxon>Pseudonocardiaceae</taxon>
        <taxon>Labedaea</taxon>
    </lineage>
</organism>
<dbReference type="RefSeq" id="WP_279538360.1">
    <property type="nucleotide sequence ID" value="NZ_SNXZ01000010.1"/>
</dbReference>
<feature type="region of interest" description="Disordered" evidence="2">
    <location>
        <begin position="1285"/>
        <end position="1309"/>
    </location>
</feature>
<evidence type="ECO:0000259" key="3">
    <source>
        <dbReference type="Pfam" id="PF20148"/>
    </source>
</evidence>
<dbReference type="Gene3D" id="2.60.120.200">
    <property type="match status" value="1"/>
</dbReference>
<keyword evidence="1" id="KW-0677">Repeat</keyword>
<feature type="compositionally biased region" description="Low complexity" evidence="2">
    <location>
        <begin position="1960"/>
        <end position="1978"/>
    </location>
</feature>
<dbReference type="InterPro" id="IPR013320">
    <property type="entry name" value="ConA-like_dom_sf"/>
</dbReference>
<reference evidence="5 6" key="1">
    <citation type="submission" date="2019-03" db="EMBL/GenBank/DDBJ databases">
        <title>Genomic Encyclopedia of Type Strains, Phase IV (KMG-IV): sequencing the most valuable type-strain genomes for metagenomic binning, comparative biology and taxonomic classification.</title>
        <authorList>
            <person name="Goeker M."/>
        </authorList>
    </citation>
    <scope>NUCLEOTIDE SEQUENCE [LARGE SCALE GENOMIC DNA]</scope>
    <source>
        <strain evidence="5 6">DSM 45361</strain>
    </source>
</reference>
<dbReference type="PANTHER" id="PTHR32305:SF15">
    <property type="entry name" value="PROTEIN RHSA-RELATED"/>
    <property type="match status" value="1"/>
</dbReference>
<dbReference type="EMBL" id="SNXZ01000010">
    <property type="protein sequence ID" value="TDP90560.1"/>
    <property type="molecule type" value="Genomic_DNA"/>
</dbReference>
<dbReference type="NCBIfam" id="TIGR03696">
    <property type="entry name" value="Rhs_assc_core"/>
    <property type="match status" value="1"/>
</dbReference>